<dbReference type="SUPFAM" id="SSF48403">
    <property type="entry name" value="Ankyrin repeat"/>
    <property type="match status" value="1"/>
</dbReference>
<dbReference type="PROSITE" id="PS50297">
    <property type="entry name" value="ANK_REP_REGION"/>
    <property type="match status" value="2"/>
</dbReference>
<dbReference type="AlphaFoldDB" id="A0A0D3I554"/>
<evidence type="ECO:0000313" key="5">
    <source>
        <dbReference type="EnsemblProtists" id="EOD06389"/>
    </source>
</evidence>
<reference evidence="6" key="1">
    <citation type="journal article" date="2013" name="Nature">
        <title>Pan genome of the phytoplankton Emiliania underpins its global distribution.</title>
        <authorList>
            <person name="Read B.A."/>
            <person name="Kegel J."/>
            <person name="Klute M.J."/>
            <person name="Kuo A."/>
            <person name="Lefebvre S.C."/>
            <person name="Maumus F."/>
            <person name="Mayer C."/>
            <person name="Miller J."/>
            <person name="Monier A."/>
            <person name="Salamov A."/>
            <person name="Young J."/>
            <person name="Aguilar M."/>
            <person name="Claverie J.M."/>
            <person name="Frickenhaus S."/>
            <person name="Gonzalez K."/>
            <person name="Herman E.K."/>
            <person name="Lin Y.C."/>
            <person name="Napier J."/>
            <person name="Ogata H."/>
            <person name="Sarno A.F."/>
            <person name="Shmutz J."/>
            <person name="Schroeder D."/>
            <person name="de Vargas C."/>
            <person name="Verret F."/>
            <person name="von Dassow P."/>
            <person name="Valentin K."/>
            <person name="Van de Peer Y."/>
            <person name="Wheeler G."/>
            <person name="Dacks J.B."/>
            <person name="Delwiche C.F."/>
            <person name="Dyhrman S.T."/>
            <person name="Glockner G."/>
            <person name="John U."/>
            <person name="Richards T."/>
            <person name="Worden A.Z."/>
            <person name="Zhang X."/>
            <person name="Grigoriev I.V."/>
            <person name="Allen A.E."/>
            <person name="Bidle K."/>
            <person name="Borodovsky M."/>
            <person name="Bowler C."/>
            <person name="Brownlee C."/>
            <person name="Cock J.M."/>
            <person name="Elias M."/>
            <person name="Gladyshev V.N."/>
            <person name="Groth M."/>
            <person name="Guda C."/>
            <person name="Hadaegh A."/>
            <person name="Iglesias-Rodriguez M.D."/>
            <person name="Jenkins J."/>
            <person name="Jones B.M."/>
            <person name="Lawson T."/>
            <person name="Leese F."/>
            <person name="Lindquist E."/>
            <person name="Lobanov A."/>
            <person name="Lomsadze A."/>
            <person name="Malik S.B."/>
            <person name="Marsh M.E."/>
            <person name="Mackinder L."/>
            <person name="Mock T."/>
            <person name="Mueller-Roeber B."/>
            <person name="Pagarete A."/>
            <person name="Parker M."/>
            <person name="Probert I."/>
            <person name="Quesneville H."/>
            <person name="Raines C."/>
            <person name="Rensing S.A."/>
            <person name="Riano-Pachon D.M."/>
            <person name="Richier S."/>
            <person name="Rokitta S."/>
            <person name="Shiraiwa Y."/>
            <person name="Soanes D.M."/>
            <person name="van der Giezen M."/>
            <person name="Wahlund T.M."/>
            <person name="Williams B."/>
            <person name="Wilson W."/>
            <person name="Wolfe G."/>
            <person name="Wurch L.L."/>
        </authorList>
    </citation>
    <scope>NUCLEOTIDE SEQUENCE</scope>
</reference>
<dbReference type="Proteomes" id="UP000013827">
    <property type="component" value="Unassembled WGS sequence"/>
</dbReference>
<dbReference type="eggNOG" id="KOG4177">
    <property type="taxonomic scope" value="Eukaryota"/>
</dbReference>
<dbReference type="InterPro" id="IPR002110">
    <property type="entry name" value="Ankyrin_rpt"/>
</dbReference>
<dbReference type="SMART" id="SM00248">
    <property type="entry name" value="ANK"/>
    <property type="match status" value="2"/>
</dbReference>
<keyword evidence="6" id="KW-1185">Reference proteome</keyword>
<feature type="repeat" description="ANK" evidence="3">
    <location>
        <begin position="227"/>
        <end position="259"/>
    </location>
</feature>
<name>A0A0D3I554_EMIH1</name>
<dbReference type="HOGENOM" id="CLU_552580_0_0_1"/>
<dbReference type="PROSITE" id="PS50088">
    <property type="entry name" value="ANK_REPEAT"/>
    <property type="match status" value="2"/>
</dbReference>
<dbReference type="PaxDb" id="2903-EOD06389"/>
<feature type="compositionally biased region" description="Basic and acidic residues" evidence="4">
    <location>
        <begin position="342"/>
        <end position="352"/>
    </location>
</feature>
<dbReference type="InterPro" id="IPR050776">
    <property type="entry name" value="Ank_Repeat/CDKN_Inhibitor"/>
</dbReference>
<dbReference type="Pfam" id="PF12796">
    <property type="entry name" value="Ank_2"/>
    <property type="match status" value="1"/>
</dbReference>
<dbReference type="InterPro" id="IPR036770">
    <property type="entry name" value="Ankyrin_rpt-contain_sf"/>
</dbReference>
<feature type="repeat" description="ANK" evidence="3">
    <location>
        <begin position="262"/>
        <end position="294"/>
    </location>
</feature>
<dbReference type="PANTHER" id="PTHR24201">
    <property type="entry name" value="ANK_REP_REGION DOMAIN-CONTAINING PROTEIN"/>
    <property type="match status" value="1"/>
</dbReference>
<evidence type="ECO:0000256" key="1">
    <source>
        <dbReference type="ARBA" id="ARBA00022737"/>
    </source>
</evidence>
<evidence type="ECO:0000256" key="4">
    <source>
        <dbReference type="SAM" id="MobiDB-lite"/>
    </source>
</evidence>
<evidence type="ECO:0000256" key="3">
    <source>
        <dbReference type="PROSITE-ProRule" id="PRU00023"/>
    </source>
</evidence>
<keyword evidence="2 3" id="KW-0040">ANK repeat</keyword>
<dbReference type="EnsemblProtists" id="EOD06389">
    <property type="protein sequence ID" value="EOD06389"/>
    <property type="gene ID" value="EMIHUDRAFT_219271"/>
</dbReference>
<sequence>MERPRTKRAMALMDLDTADGKCAGTRLERVLTRVKLGATADSCDDAEVQVSVARQRTAATLYYAAAATLNRCEPALQERCAQEISCAIGVFAKSYPTHCADVQDLLAVENLVGLLAQGDSRGCAKLREVPCVDTVFALAVGCTVAEFCPIADALLSTLVRNHGADALNVGATASALAFLAGGGPDGTSLDDSGALVAAGFLLDLGAGPDDVACLLLAAAADPNVKTSRMPPLHLAAHSDSVEIVESLAAHGANLDHKEPTWNGETALHLACRRGHFDVATALVALGASTKIKSFSSMTPMQTARAFKHDDLAAWLKASSEAGPKGKGGKGGKKARHAQKLAPAERHEQRLQEEAAAEQAADEAQQQRDVGEAAGMKAALHAAGEKATMVALPSMVDYAKLSVSTEPHAGTTLFFNVCLKTPPSDKVLIAFRRDVARWLLAAHEAYCTFSQNLGVHLPPEPSRGEIFAARSIKEAPTFHGRMKLRSGVFPHDWLC</sequence>
<accession>A0A0D3I554</accession>
<dbReference type="Gene3D" id="1.25.40.20">
    <property type="entry name" value="Ankyrin repeat-containing domain"/>
    <property type="match status" value="1"/>
</dbReference>
<dbReference type="KEGG" id="ehx:EMIHUDRAFT_219271"/>
<organism evidence="5 6">
    <name type="scientific">Emiliania huxleyi (strain CCMP1516)</name>
    <dbReference type="NCBI Taxonomy" id="280463"/>
    <lineage>
        <taxon>Eukaryota</taxon>
        <taxon>Haptista</taxon>
        <taxon>Haptophyta</taxon>
        <taxon>Prymnesiophyceae</taxon>
        <taxon>Isochrysidales</taxon>
        <taxon>Noelaerhabdaceae</taxon>
        <taxon>Emiliania</taxon>
    </lineage>
</organism>
<dbReference type="STRING" id="2903.R1DC40"/>
<evidence type="ECO:0000313" key="6">
    <source>
        <dbReference type="Proteomes" id="UP000013827"/>
    </source>
</evidence>
<keyword evidence="1" id="KW-0677">Repeat</keyword>
<dbReference type="GeneID" id="17252567"/>
<dbReference type="RefSeq" id="XP_005758818.1">
    <property type="nucleotide sequence ID" value="XM_005758761.1"/>
</dbReference>
<proteinExistence type="predicted"/>
<feature type="region of interest" description="Disordered" evidence="4">
    <location>
        <begin position="318"/>
        <end position="371"/>
    </location>
</feature>
<evidence type="ECO:0000256" key="2">
    <source>
        <dbReference type="ARBA" id="ARBA00023043"/>
    </source>
</evidence>
<reference evidence="5" key="2">
    <citation type="submission" date="2024-10" db="UniProtKB">
        <authorList>
            <consortium name="EnsemblProtists"/>
        </authorList>
    </citation>
    <scope>IDENTIFICATION</scope>
</reference>
<protein>
    <submittedName>
        <fullName evidence="5">Uncharacterized protein</fullName>
    </submittedName>
</protein>
<feature type="compositionally biased region" description="Basic residues" evidence="4">
    <location>
        <begin position="326"/>
        <end position="338"/>
    </location>
</feature>